<gene>
    <name evidence="4" type="ORF">ACFPFO_02720</name>
</gene>
<dbReference type="InterPro" id="IPR032093">
    <property type="entry name" value="PhoD_N"/>
</dbReference>
<proteinExistence type="predicted"/>
<organism evidence="4 5">
    <name type="scientific">Saliphagus infecundisoli</name>
    <dbReference type="NCBI Taxonomy" id="1849069"/>
    <lineage>
        <taxon>Archaea</taxon>
        <taxon>Methanobacteriati</taxon>
        <taxon>Methanobacteriota</taxon>
        <taxon>Stenosarchaea group</taxon>
        <taxon>Halobacteria</taxon>
        <taxon>Halobacteriales</taxon>
        <taxon>Natrialbaceae</taxon>
        <taxon>Saliphagus</taxon>
    </lineage>
</organism>
<evidence type="ECO:0000256" key="1">
    <source>
        <dbReference type="SAM" id="MobiDB-lite"/>
    </source>
</evidence>
<feature type="domain" description="Phospholipase D N-terminal" evidence="3">
    <location>
        <begin position="35"/>
        <end position="104"/>
    </location>
</feature>
<dbReference type="InterPro" id="IPR018946">
    <property type="entry name" value="PhoD-like_MPP"/>
</dbReference>
<dbReference type="RefSeq" id="WP_224926108.1">
    <property type="nucleotide sequence ID" value="NZ_JAIVEF010000016.1"/>
</dbReference>
<dbReference type="CDD" id="cd07389">
    <property type="entry name" value="MPP_PhoD"/>
    <property type="match status" value="1"/>
</dbReference>
<dbReference type="Gene3D" id="3.60.21.70">
    <property type="entry name" value="PhoD-like phosphatase"/>
    <property type="match status" value="1"/>
</dbReference>
<dbReference type="PANTHER" id="PTHR43606:SF1">
    <property type="entry name" value="PHOD-LIKE PHOSPHATASE METALLOPHOSPHATASE DOMAIN-CONTAINING PROTEIN"/>
    <property type="match status" value="1"/>
</dbReference>
<dbReference type="SUPFAM" id="SSF56300">
    <property type="entry name" value="Metallo-dependent phosphatases"/>
    <property type="match status" value="1"/>
</dbReference>
<sequence>MLQVTGAASMLGLAGCNANAFDDSLDPDQLLALPHGVAVGDTTSETAVFWTRLAEPGTVNLEFTSSDSFDDADRVQLEADADADDTARTRLTGLEPRSEYSYRAWGVAEGGDLDANPPEDEPAVKRGSFRTAPTPDADAPVTFAWSGDTYGYGGAPVEPPYAGLEAIGKLQPDFFLYLGDTIYADANTPAGQVSSSTDPDEALEIYNAKYREMRNPDSSVADRTNLQTMLEATSVYAIWDDHEVINNFNRTNPLLPSGLESFLNYWPLDTHESVTGSSDTRMYRSFRWGKHLELFVLDTRQYRDPSDIPPEEKAMLGKQQLNWLLGSLQASDATFKVIASSTTMGIMSGDGWTQSGQGYGRELGEILNVVEDLDNVLVLSGDIHKAQVAAFDTNDDVVNEFYEASAGPLGAPSGNPNQYYEPFNPNVFYDRGNFNNFGVIQVDEAGDFIWIEIRHENGKIAFSRRMKAV</sequence>
<dbReference type="InterPro" id="IPR052900">
    <property type="entry name" value="Phospholipid_Metab_Enz"/>
</dbReference>
<keyword evidence="5" id="KW-1185">Reference proteome</keyword>
<name>A0ABD5QAB6_9EURY</name>
<dbReference type="InterPro" id="IPR029052">
    <property type="entry name" value="Metallo-depent_PP-like"/>
</dbReference>
<accession>A0ABD5QAB6</accession>
<dbReference type="EMBL" id="JBHSJG010000007">
    <property type="protein sequence ID" value="MFC4986706.1"/>
    <property type="molecule type" value="Genomic_DNA"/>
</dbReference>
<evidence type="ECO:0000259" key="3">
    <source>
        <dbReference type="Pfam" id="PF16655"/>
    </source>
</evidence>
<comment type="caution">
    <text evidence="4">The sequence shown here is derived from an EMBL/GenBank/DDBJ whole genome shotgun (WGS) entry which is preliminary data.</text>
</comment>
<evidence type="ECO:0000313" key="5">
    <source>
        <dbReference type="Proteomes" id="UP001595925"/>
    </source>
</evidence>
<dbReference type="Gene3D" id="2.60.40.380">
    <property type="entry name" value="Purple acid phosphatase-like, N-terminal"/>
    <property type="match status" value="1"/>
</dbReference>
<dbReference type="PANTHER" id="PTHR43606">
    <property type="entry name" value="PHOSPHATASE, PUTATIVE (AFU_ORTHOLOGUE AFUA_6G08710)-RELATED"/>
    <property type="match status" value="1"/>
</dbReference>
<feature type="region of interest" description="Disordered" evidence="1">
    <location>
        <begin position="109"/>
        <end position="136"/>
    </location>
</feature>
<feature type="domain" description="PhoD-like phosphatase metallophosphatase" evidence="2">
    <location>
        <begin position="161"/>
        <end position="419"/>
    </location>
</feature>
<dbReference type="Proteomes" id="UP001595925">
    <property type="component" value="Unassembled WGS sequence"/>
</dbReference>
<dbReference type="AlphaFoldDB" id="A0ABD5QAB6"/>
<evidence type="ECO:0000313" key="4">
    <source>
        <dbReference type="EMBL" id="MFC4986706.1"/>
    </source>
</evidence>
<dbReference type="Pfam" id="PF09423">
    <property type="entry name" value="PhoD"/>
    <property type="match status" value="1"/>
</dbReference>
<protein>
    <submittedName>
        <fullName evidence="4">Alkaline phosphatase D family protein</fullName>
    </submittedName>
</protein>
<evidence type="ECO:0000259" key="2">
    <source>
        <dbReference type="Pfam" id="PF09423"/>
    </source>
</evidence>
<reference evidence="4 5" key="1">
    <citation type="journal article" date="2019" name="Int. J. Syst. Evol. Microbiol.">
        <title>The Global Catalogue of Microorganisms (GCM) 10K type strain sequencing project: providing services to taxonomists for standard genome sequencing and annotation.</title>
        <authorList>
            <consortium name="The Broad Institute Genomics Platform"/>
            <consortium name="The Broad Institute Genome Sequencing Center for Infectious Disease"/>
            <person name="Wu L."/>
            <person name="Ma J."/>
        </authorList>
    </citation>
    <scope>NUCLEOTIDE SEQUENCE [LARGE SCALE GENOMIC DNA]</scope>
    <source>
        <strain evidence="4 5">CGMCC 1.15824</strain>
    </source>
</reference>
<dbReference type="Pfam" id="PF16655">
    <property type="entry name" value="PhoD_N"/>
    <property type="match status" value="1"/>
</dbReference>
<dbReference type="InterPro" id="IPR038607">
    <property type="entry name" value="PhoD-like_sf"/>
</dbReference>